<feature type="transmembrane region" description="Helical" evidence="7">
    <location>
        <begin position="231"/>
        <end position="251"/>
    </location>
</feature>
<proteinExistence type="inferred from homology"/>
<dbReference type="GO" id="GO:0005886">
    <property type="term" value="C:plasma membrane"/>
    <property type="evidence" value="ECO:0007669"/>
    <property type="project" value="UniProtKB-SubCell"/>
</dbReference>
<accession>A0A1X7ALC1</accession>
<evidence type="ECO:0000256" key="2">
    <source>
        <dbReference type="ARBA" id="ARBA00022475"/>
    </source>
</evidence>
<dbReference type="PANTHER" id="PTHR34390">
    <property type="entry name" value="UPF0442 PROTEIN YJJB-RELATED"/>
    <property type="match status" value="1"/>
</dbReference>
<feature type="transmembrane region" description="Helical" evidence="7">
    <location>
        <begin position="140"/>
        <end position="156"/>
    </location>
</feature>
<dbReference type="GO" id="GO:0022857">
    <property type="term" value="F:transmembrane transporter activity"/>
    <property type="evidence" value="ECO:0007669"/>
    <property type="project" value="InterPro"/>
</dbReference>
<gene>
    <name evidence="9" type="primary">yjjP</name>
    <name evidence="9" type="ORF">EHSB41UT_02878</name>
</gene>
<dbReference type="PANTHER" id="PTHR34390:SF2">
    <property type="entry name" value="SUCCINATE TRANSPORTER SUBUNIT YJJP-RELATED"/>
    <property type="match status" value="1"/>
</dbReference>
<dbReference type="OrthoDB" id="9813917at2"/>
<evidence type="ECO:0000256" key="7">
    <source>
        <dbReference type="SAM" id="Phobius"/>
    </source>
</evidence>
<keyword evidence="10" id="KW-1185">Reference proteome</keyword>
<evidence type="ECO:0000256" key="1">
    <source>
        <dbReference type="ARBA" id="ARBA00004651"/>
    </source>
</evidence>
<keyword evidence="2" id="KW-1003">Cell membrane</keyword>
<keyword evidence="4 7" id="KW-1133">Transmembrane helix</keyword>
<protein>
    <submittedName>
        <fullName evidence="9">Inner membrane protein YjjP</fullName>
    </submittedName>
</protein>
<dbReference type="Proteomes" id="UP000196573">
    <property type="component" value="Unassembled WGS sequence"/>
</dbReference>
<comment type="subcellular location">
    <subcellularLocation>
        <location evidence="1">Cell membrane</location>
        <topology evidence="1">Multi-pass membrane protein</topology>
    </subcellularLocation>
</comment>
<feature type="transmembrane region" description="Helical" evidence="7">
    <location>
        <begin position="116"/>
        <end position="134"/>
    </location>
</feature>
<dbReference type="RefSeq" id="WP_087111066.1">
    <property type="nucleotide sequence ID" value="NZ_CBCSCN010000006.1"/>
</dbReference>
<keyword evidence="5 7" id="KW-0472">Membrane</keyword>
<dbReference type="AlphaFoldDB" id="A0A1X7ALC1"/>
<feature type="transmembrane region" description="Helical" evidence="7">
    <location>
        <begin position="194"/>
        <end position="219"/>
    </location>
</feature>
<keyword evidence="3 7" id="KW-0812">Transmembrane</keyword>
<dbReference type="InterPro" id="IPR050539">
    <property type="entry name" value="ThrE_Dicarb/AminoAcid_Exp"/>
</dbReference>
<dbReference type="GO" id="GO:0015744">
    <property type="term" value="P:succinate transport"/>
    <property type="evidence" value="ECO:0007669"/>
    <property type="project" value="TreeGrafter"/>
</dbReference>
<evidence type="ECO:0000256" key="3">
    <source>
        <dbReference type="ARBA" id="ARBA00022692"/>
    </source>
</evidence>
<evidence type="ECO:0000313" key="9">
    <source>
        <dbReference type="EMBL" id="SMA48766.1"/>
    </source>
</evidence>
<dbReference type="InterPro" id="IPR010619">
    <property type="entry name" value="ThrE-like_N"/>
</dbReference>
<comment type="similarity">
    <text evidence="6">Belongs to the ThrE exporter (TC 2.A.79) family.</text>
</comment>
<organism evidence="9 10">
    <name type="scientific">Parendozoicomonas haliclonae</name>
    <dbReference type="NCBI Taxonomy" id="1960125"/>
    <lineage>
        <taxon>Bacteria</taxon>
        <taxon>Pseudomonadati</taxon>
        <taxon>Pseudomonadota</taxon>
        <taxon>Gammaproteobacteria</taxon>
        <taxon>Oceanospirillales</taxon>
        <taxon>Endozoicomonadaceae</taxon>
        <taxon>Parendozoicomonas</taxon>
    </lineage>
</organism>
<feature type="transmembrane region" description="Helical" evidence="7">
    <location>
        <begin position="168"/>
        <end position="188"/>
    </location>
</feature>
<evidence type="ECO:0000256" key="4">
    <source>
        <dbReference type="ARBA" id="ARBA00022989"/>
    </source>
</evidence>
<reference evidence="9 10" key="1">
    <citation type="submission" date="2017-03" db="EMBL/GenBank/DDBJ databases">
        <authorList>
            <person name="Afonso C.L."/>
            <person name="Miller P.J."/>
            <person name="Scott M.A."/>
            <person name="Spackman E."/>
            <person name="Goraichik I."/>
            <person name="Dimitrov K.M."/>
            <person name="Suarez D.L."/>
            <person name="Swayne D.E."/>
        </authorList>
    </citation>
    <scope>NUCLEOTIDE SEQUENCE [LARGE SCALE GENOMIC DNA]</scope>
    <source>
        <strain evidence="9">SB41UT1</strain>
    </source>
</reference>
<evidence type="ECO:0000256" key="6">
    <source>
        <dbReference type="ARBA" id="ARBA00034125"/>
    </source>
</evidence>
<evidence type="ECO:0000313" key="10">
    <source>
        <dbReference type="Proteomes" id="UP000196573"/>
    </source>
</evidence>
<dbReference type="EMBL" id="FWPT01000006">
    <property type="protein sequence ID" value="SMA48766.1"/>
    <property type="molecule type" value="Genomic_DNA"/>
</dbReference>
<feature type="domain" description="Threonine/serine exporter-like N-terminal" evidence="8">
    <location>
        <begin position="12"/>
        <end position="250"/>
    </location>
</feature>
<dbReference type="Pfam" id="PF06738">
    <property type="entry name" value="ThrE"/>
    <property type="match status" value="1"/>
</dbReference>
<evidence type="ECO:0000259" key="8">
    <source>
        <dbReference type="Pfam" id="PF06738"/>
    </source>
</evidence>
<sequence length="256" mass="27213">MPVVQARDVARLLVDIGVLLLRSGAHTERTIRNLKRFAASFGYQTEIFVAFSGVTITVQNEEGEEYTTLFGRVENHGVHLATVAAISQLSWRVADEPCAISELRSEIRRIKALPHYPKWLIVLMIGISCGALARIAGADWPVVGLTALASSIALLVRMKLQQWRVNNLLVVLASAMVASMVGSTAHILELGSTSGLATAASVLFLIPGVPLINAVIDMINGHMTTGIGRGAMGLAISFSLAGGMLIGMQMMGAPAL</sequence>
<name>A0A1X7ALC1_9GAMM</name>
<evidence type="ECO:0000256" key="5">
    <source>
        <dbReference type="ARBA" id="ARBA00023136"/>
    </source>
</evidence>